<proteinExistence type="predicted"/>
<accession>A0ABQ6FCW0</accession>
<evidence type="ECO:0000313" key="3">
    <source>
        <dbReference type="Proteomes" id="UP001157167"/>
    </source>
</evidence>
<feature type="chain" id="PRO_5046576527" description="Lipoprotein" evidence="1">
    <location>
        <begin position="22"/>
        <end position="238"/>
    </location>
</feature>
<dbReference type="EMBL" id="BSPX01000039">
    <property type="protein sequence ID" value="GLT23129.1"/>
    <property type="molecule type" value="Genomic_DNA"/>
</dbReference>
<feature type="signal peptide" evidence="1">
    <location>
        <begin position="1"/>
        <end position="21"/>
    </location>
</feature>
<dbReference type="RefSeq" id="WP_284188351.1">
    <property type="nucleotide sequence ID" value="NZ_BSPX01000039.1"/>
</dbReference>
<protein>
    <recommendedName>
        <fullName evidence="4">Lipoprotein</fullName>
    </recommendedName>
</protein>
<name>A0ABQ6FCW0_9RHOO</name>
<evidence type="ECO:0008006" key="4">
    <source>
        <dbReference type="Google" id="ProtNLM"/>
    </source>
</evidence>
<evidence type="ECO:0000256" key="1">
    <source>
        <dbReference type="SAM" id="SignalP"/>
    </source>
</evidence>
<comment type="caution">
    <text evidence="2">The sequence shown here is derived from an EMBL/GenBank/DDBJ whole genome shotgun (WGS) entry which is preliminary data.</text>
</comment>
<organism evidence="2 3">
    <name type="scientific">Zoogloea oryzae</name>
    <dbReference type="NCBI Taxonomy" id="310767"/>
    <lineage>
        <taxon>Bacteria</taxon>
        <taxon>Pseudomonadati</taxon>
        <taxon>Pseudomonadota</taxon>
        <taxon>Betaproteobacteria</taxon>
        <taxon>Rhodocyclales</taxon>
        <taxon>Zoogloeaceae</taxon>
        <taxon>Zoogloea</taxon>
    </lineage>
</organism>
<evidence type="ECO:0000313" key="2">
    <source>
        <dbReference type="EMBL" id="GLT23129.1"/>
    </source>
</evidence>
<keyword evidence="3" id="KW-1185">Reference proteome</keyword>
<dbReference type="Proteomes" id="UP001157167">
    <property type="component" value="Unassembled WGS sequence"/>
</dbReference>
<reference evidence="3" key="1">
    <citation type="journal article" date="2019" name="Int. J. Syst. Evol. Microbiol.">
        <title>The Global Catalogue of Microorganisms (GCM) 10K type strain sequencing project: providing services to taxonomists for standard genome sequencing and annotation.</title>
        <authorList>
            <consortium name="The Broad Institute Genomics Platform"/>
            <consortium name="The Broad Institute Genome Sequencing Center for Infectious Disease"/>
            <person name="Wu L."/>
            <person name="Ma J."/>
        </authorList>
    </citation>
    <scope>NUCLEOTIDE SEQUENCE [LARGE SCALE GENOMIC DNA]</scope>
    <source>
        <strain evidence="3">NBRC 102407</strain>
    </source>
</reference>
<sequence>MKARSSCVAIAAAILAGCATAPQNPIALSEPAASGQAGRIGVAMAPLPAPDTFFPGADCLLCYATAAATNSALTTQTKTLSASDALPLREEIAALLRKRGADVKVIDGEVKIDALPDFASQAPNVAPKDYRGLGQQHQIDHLVMIRVTTVGFTRNYASYVPTSDPKATFNGAGYMIDMKTNAYEWYLPVAVIKSADKVWDEPPAYPGLTNAFYQAIEIGRDQFLKPFASNGATASTSK</sequence>
<keyword evidence="1" id="KW-0732">Signal</keyword>
<dbReference type="PROSITE" id="PS51257">
    <property type="entry name" value="PROKAR_LIPOPROTEIN"/>
    <property type="match status" value="1"/>
</dbReference>
<gene>
    <name evidence="2" type="ORF">GCM10007933_25920</name>
</gene>